<sequence length="35" mass="3831">MGLIGCRGFLEETAEEETDNLEDNVTDGGTVEEEQ</sequence>
<dbReference type="Gramene" id="A01p37150.2_BraZ1">
    <property type="protein sequence ID" value="A01p37150.2_BraZ1.CDS.1"/>
    <property type="gene ID" value="A01g37150.2_BraZ1"/>
</dbReference>
<gene>
    <name evidence="2" type="ORF">BRAPAZ1V2_A01P37150.2</name>
</gene>
<evidence type="ECO:0000313" key="3">
    <source>
        <dbReference type="Proteomes" id="UP000694005"/>
    </source>
</evidence>
<dbReference type="Proteomes" id="UP000694005">
    <property type="component" value="Chromosome A01"/>
</dbReference>
<evidence type="ECO:0000313" key="2">
    <source>
        <dbReference type="EMBL" id="CAG7889639.1"/>
    </source>
</evidence>
<protein>
    <submittedName>
        <fullName evidence="2">Uncharacterized protein</fullName>
    </submittedName>
</protein>
<dbReference type="AlphaFoldDB" id="A0A8D9H0X1"/>
<accession>A0A8D9H0X1</accession>
<organism evidence="2 3">
    <name type="scientific">Brassica campestris</name>
    <name type="common">Field mustard</name>
    <dbReference type="NCBI Taxonomy" id="3711"/>
    <lineage>
        <taxon>Eukaryota</taxon>
        <taxon>Viridiplantae</taxon>
        <taxon>Streptophyta</taxon>
        <taxon>Embryophyta</taxon>
        <taxon>Tracheophyta</taxon>
        <taxon>Spermatophyta</taxon>
        <taxon>Magnoliopsida</taxon>
        <taxon>eudicotyledons</taxon>
        <taxon>Gunneridae</taxon>
        <taxon>Pentapetalae</taxon>
        <taxon>rosids</taxon>
        <taxon>malvids</taxon>
        <taxon>Brassicales</taxon>
        <taxon>Brassicaceae</taxon>
        <taxon>Brassiceae</taxon>
        <taxon>Brassica</taxon>
    </lineage>
</organism>
<dbReference type="EMBL" id="LS974617">
    <property type="protein sequence ID" value="CAG7889639.1"/>
    <property type="molecule type" value="Genomic_DNA"/>
</dbReference>
<proteinExistence type="predicted"/>
<feature type="non-terminal residue" evidence="2">
    <location>
        <position position="35"/>
    </location>
</feature>
<reference evidence="2 3" key="1">
    <citation type="submission" date="2021-07" db="EMBL/GenBank/DDBJ databases">
        <authorList>
            <consortium name="Genoscope - CEA"/>
            <person name="William W."/>
        </authorList>
    </citation>
    <scope>NUCLEOTIDE SEQUENCE [LARGE SCALE GENOMIC DNA]</scope>
</reference>
<name>A0A8D9H0X1_BRACM</name>
<feature type="region of interest" description="Disordered" evidence="1">
    <location>
        <begin position="12"/>
        <end position="35"/>
    </location>
</feature>
<evidence type="ECO:0000256" key="1">
    <source>
        <dbReference type="SAM" id="MobiDB-lite"/>
    </source>
</evidence>